<dbReference type="PROSITE" id="PS50102">
    <property type="entry name" value="RRM"/>
    <property type="match status" value="1"/>
</dbReference>
<dbReference type="Pfam" id="PF00076">
    <property type="entry name" value="RRM_1"/>
    <property type="match status" value="1"/>
</dbReference>
<dbReference type="PANTHER" id="PTHR48027">
    <property type="entry name" value="HETEROGENEOUS NUCLEAR RIBONUCLEOPROTEIN 87F-RELATED"/>
    <property type="match status" value="1"/>
</dbReference>
<dbReference type="InterPro" id="IPR035979">
    <property type="entry name" value="RBD_domain_sf"/>
</dbReference>
<feature type="compositionally biased region" description="Pro residues" evidence="3">
    <location>
        <begin position="81"/>
        <end position="96"/>
    </location>
</feature>
<dbReference type="AlphaFoldDB" id="A0AAW1S3P3"/>
<proteinExistence type="predicted"/>
<name>A0AAW1S3P3_9CHLO</name>
<dbReference type="Gene3D" id="3.30.70.330">
    <property type="match status" value="1"/>
</dbReference>
<feature type="compositionally biased region" description="Gly residues" evidence="3">
    <location>
        <begin position="98"/>
        <end position="114"/>
    </location>
</feature>
<dbReference type="GO" id="GO:0003723">
    <property type="term" value="F:RNA binding"/>
    <property type="evidence" value="ECO:0007669"/>
    <property type="project" value="UniProtKB-UniRule"/>
</dbReference>
<keyword evidence="6" id="KW-1185">Reference proteome</keyword>
<evidence type="ECO:0000256" key="1">
    <source>
        <dbReference type="ARBA" id="ARBA00022884"/>
    </source>
</evidence>
<comment type="caution">
    <text evidence="5">The sequence shown here is derived from an EMBL/GenBank/DDBJ whole genome shotgun (WGS) entry which is preliminary data.</text>
</comment>
<dbReference type="InterPro" id="IPR012677">
    <property type="entry name" value="Nucleotide-bd_a/b_plait_sf"/>
</dbReference>
<dbReference type="InterPro" id="IPR000504">
    <property type="entry name" value="RRM_dom"/>
</dbReference>
<organism evidence="5 6">
    <name type="scientific">Apatococcus fuscideae</name>
    <dbReference type="NCBI Taxonomy" id="2026836"/>
    <lineage>
        <taxon>Eukaryota</taxon>
        <taxon>Viridiplantae</taxon>
        <taxon>Chlorophyta</taxon>
        <taxon>core chlorophytes</taxon>
        <taxon>Trebouxiophyceae</taxon>
        <taxon>Chlorellales</taxon>
        <taxon>Chlorellaceae</taxon>
        <taxon>Apatococcus</taxon>
    </lineage>
</organism>
<reference evidence="5 6" key="1">
    <citation type="journal article" date="2024" name="Nat. Commun.">
        <title>Phylogenomics reveals the evolutionary origins of lichenization in chlorophyte algae.</title>
        <authorList>
            <person name="Puginier C."/>
            <person name="Libourel C."/>
            <person name="Otte J."/>
            <person name="Skaloud P."/>
            <person name="Haon M."/>
            <person name="Grisel S."/>
            <person name="Petersen M."/>
            <person name="Berrin J.G."/>
            <person name="Delaux P.M."/>
            <person name="Dal Grande F."/>
            <person name="Keller J."/>
        </authorList>
    </citation>
    <scope>NUCLEOTIDE SEQUENCE [LARGE SCALE GENOMIC DNA]</scope>
    <source>
        <strain evidence="5 6">SAG 2523</strain>
    </source>
</reference>
<dbReference type="EMBL" id="JALJOV010001794">
    <property type="protein sequence ID" value="KAK9840854.1"/>
    <property type="molecule type" value="Genomic_DNA"/>
</dbReference>
<feature type="region of interest" description="Disordered" evidence="3">
    <location>
        <begin position="71"/>
        <end position="227"/>
    </location>
</feature>
<evidence type="ECO:0000313" key="6">
    <source>
        <dbReference type="Proteomes" id="UP001485043"/>
    </source>
</evidence>
<dbReference type="Proteomes" id="UP001485043">
    <property type="component" value="Unassembled WGS sequence"/>
</dbReference>
<protein>
    <recommendedName>
        <fullName evidence="4">RRM domain-containing protein</fullName>
    </recommendedName>
</protein>
<sequence>MELSSCVPARAKLLMQPWLFKVVGTRIICDRESGAPKGYAFVTLQSPAQAQNAMRGMQGYRIMERPITVKIAGQGRGGPPDMGPGPGPGPRGPPMRPGMGGPPGGMAPHGGPPGYGAPPAMGGGPPYQPPHPGGYGSAPRPPYGGPPTPHSQPGMYPPPQGGYPGQPPMPGYPPPQPGAYPPCSSKTGGHRSDGWRVSWGMGSSSRPYPLSSPPAVGGVNPPLPRDEKVQKEYERFMSEMGMA</sequence>
<accession>A0AAW1S3P3</accession>
<feature type="domain" description="RRM" evidence="4">
    <location>
        <begin position="19"/>
        <end position="74"/>
    </location>
</feature>
<evidence type="ECO:0000256" key="2">
    <source>
        <dbReference type="PROSITE-ProRule" id="PRU00176"/>
    </source>
</evidence>
<feature type="compositionally biased region" description="Pro residues" evidence="3">
    <location>
        <begin position="139"/>
        <end position="180"/>
    </location>
</feature>
<gene>
    <name evidence="5" type="ORF">WJX84_004977</name>
</gene>
<dbReference type="SUPFAM" id="SSF54928">
    <property type="entry name" value="RNA-binding domain, RBD"/>
    <property type="match status" value="1"/>
</dbReference>
<keyword evidence="1 2" id="KW-0694">RNA-binding</keyword>
<evidence type="ECO:0000313" key="5">
    <source>
        <dbReference type="EMBL" id="KAK9840854.1"/>
    </source>
</evidence>
<dbReference type="InterPro" id="IPR052462">
    <property type="entry name" value="SLIRP/GR-RBP-like"/>
</dbReference>
<evidence type="ECO:0000256" key="3">
    <source>
        <dbReference type="SAM" id="MobiDB-lite"/>
    </source>
</evidence>
<evidence type="ECO:0000259" key="4">
    <source>
        <dbReference type="PROSITE" id="PS50102"/>
    </source>
</evidence>